<proteinExistence type="predicted"/>
<sequence>MDAAKHIWSARPPCSCQLRQHKLRPNGTWLDSAEHHYITSSISATAGLQKPSLEPDLDCTATPAAPRPPTQEARRKIRLLEYAQHDTDLFGELAAANLAARGKKTTAPLQQSRGDSLPPSPSQTSRAPSPAASPAQPADLIAHDMEALCSHLSCTRQRHKWLRPSSERS</sequence>
<organism evidence="2 3">
    <name type="scientific">Vitrella brassicaformis (strain CCMP3155)</name>
    <dbReference type="NCBI Taxonomy" id="1169540"/>
    <lineage>
        <taxon>Eukaryota</taxon>
        <taxon>Sar</taxon>
        <taxon>Alveolata</taxon>
        <taxon>Colpodellida</taxon>
        <taxon>Vitrellaceae</taxon>
        <taxon>Vitrella</taxon>
    </lineage>
</organism>
<accession>A0A0G4ERT3</accession>
<feature type="region of interest" description="Disordered" evidence="1">
    <location>
        <begin position="100"/>
        <end position="139"/>
    </location>
</feature>
<dbReference type="VEuPathDB" id="CryptoDB:Vbra_12943"/>
<evidence type="ECO:0000313" key="3">
    <source>
        <dbReference type="Proteomes" id="UP000041254"/>
    </source>
</evidence>
<reference evidence="2 3" key="1">
    <citation type="submission" date="2014-11" db="EMBL/GenBank/DDBJ databases">
        <authorList>
            <person name="Zhu J."/>
            <person name="Qi W."/>
            <person name="Song R."/>
        </authorList>
    </citation>
    <scope>NUCLEOTIDE SEQUENCE [LARGE SCALE GENOMIC DNA]</scope>
</reference>
<feature type="region of interest" description="Disordered" evidence="1">
    <location>
        <begin position="48"/>
        <end position="73"/>
    </location>
</feature>
<gene>
    <name evidence="2" type="ORF">Vbra_12943</name>
</gene>
<keyword evidence="3" id="KW-1185">Reference proteome</keyword>
<name>A0A0G4ERT3_VITBC</name>
<dbReference type="EMBL" id="CDMY01000298">
    <property type="protein sequence ID" value="CEM00759.1"/>
    <property type="molecule type" value="Genomic_DNA"/>
</dbReference>
<dbReference type="AlphaFoldDB" id="A0A0G4ERT3"/>
<evidence type="ECO:0000256" key="1">
    <source>
        <dbReference type="SAM" id="MobiDB-lite"/>
    </source>
</evidence>
<evidence type="ECO:0000313" key="2">
    <source>
        <dbReference type="EMBL" id="CEM00759.1"/>
    </source>
</evidence>
<dbReference type="InParanoid" id="A0A0G4ERT3"/>
<protein>
    <submittedName>
        <fullName evidence="2">Uncharacterized protein</fullName>
    </submittedName>
</protein>
<feature type="compositionally biased region" description="Low complexity" evidence="1">
    <location>
        <begin position="122"/>
        <end position="138"/>
    </location>
</feature>
<dbReference type="Proteomes" id="UP000041254">
    <property type="component" value="Unassembled WGS sequence"/>
</dbReference>